<evidence type="ECO:0000256" key="9">
    <source>
        <dbReference type="HAMAP-Rule" id="MF_00577"/>
    </source>
</evidence>
<dbReference type="PANTHER" id="PTHR12216:SF4">
    <property type="entry name" value="UROCANATE HYDRATASE"/>
    <property type="match status" value="1"/>
</dbReference>
<dbReference type="NCBIfam" id="NF003820">
    <property type="entry name" value="PRK05414.1"/>
    <property type="match status" value="1"/>
</dbReference>
<feature type="binding site" evidence="9">
    <location>
        <begin position="263"/>
        <end position="267"/>
    </location>
    <ligand>
        <name>NAD(+)</name>
        <dbReference type="ChEBI" id="CHEBI:57540"/>
    </ligand>
</feature>
<dbReference type="Pfam" id="PF17391">
    <property type="entry name" value="Urocanase_N"/>
    <property type="match status" value="1"/>
</dbReference>
<evidence type="ECO:0000259" key="12">
    <source>
        <dbReference type="Pfam" id="PF17392"/>
    </source>
</evidence>
<evidence type="ECO:0000259" key="10">
    <source>
        <dbReference type="Pfam" id="PF01175"/>
    </source>
</evidence>
<evidence type="ECO:0000259" key="11">
    <source>
        <dbReference type="Pfam" id="PF17391"/>
    </source>
</evidence>
<organism evidence="13 14">
    <name type="scientific">Aquamicrobium segne</name>
    <dbReference type="NCBI Taxonomy" id="469547"/>
    <lineage>
        <taxon>Bacteria</taxon>
        <taxon>Pseudomonadati</taxon>
        <taxon>Pseudomonadota</taxon>
        <taxon>Alphaproteobacteria</taxon>
        <taxon>Hyphomicrobiales</taxon>
        <taxon>Phyllobacteriaceae</taxon>
        <taxon>Aquamicrobium</taxon>
    </lineage>
</organism>
<keyword evidence="4 9" id="KW-0369">Histidine metabolism</keyword>
<dbReference type="RefSeq" id="WP_378229765.1">
    <property type="nucleotide sequence ID" value="NZ_JBHSLL010000039.1"/>
</dbReference>
<dbReference type="Pfam" id="PF01175">
    <property type="entry name" value="Urocanase"/>
    <property type="match status" value="1"/>
</dbReference>
<proteinExistence type="inferred from homology"/>
<feature type="active site" evidence="9">
    <location>
        <position position="410"/>
    </location>
</feature>
<comment type="cofactor">
    <cofactor evidence="9">
        <name>NAD(+)</name>
        <dbReference type="ChEBI" id="CHEBI:57540"/>
    </cofactor>
    <text evidence="9">Binds 1 NAD(+) per subunit.</text>
</comment>
<feature type="binding site" evidence="9">
    <location>
        <begin position="52"/>
        <end position="53"/>
    </location>
    <ligand>
        <name>NAD(+)</name>
        <dbReference type="ChEBI" id="CHEBI:57540"/>
    </ligand>
</feature>
<dbReference type="InterPro" id="IPR035085">
    <property type="entry name" value="Urocanase_Rossmann-like"/>
</dbReference>
<feature type="binding site" evidence="9">
    <location>
        <position position="130"/>
    </location>
    <ligand>
        <name>NAD(+)</name>
        <dbReference type="ChEBI" id="CHEBI:57540"/>
    </ligand>
</feature>
<evidence type="ECO:0000256" key="2">
    <source>
        <dbReference type="ARBA" id="ARBA00007578"/>
    </source>
</evidence>
<dbReference type="InterPro" id="IPR036190">
    <property type="entry name" value="Urocanase_sf"/>
</dbReference>
<dbReference type="EMBL" id="JBHSLL010000039">
    <property type="protein sequence ID" value="MFC5386610.1"/>
    <property type="molecule type" value="Genomic_DNA"/>
</dbReference>
<protein>
    <recommendedName>
        <fullName evidence="3 9">Urocanate hydratase</fullName>
        <shortName evidence="9">Urocanase</shortName>
        <ecNumber evidence="3 9">4.2.1.49</ecNumber>
    </recommendedName>
    <alternativeName>
        <fullName evidence="7 9">Imidazolonepropionate hydrolase</fullName>
    </alternativeName>
</protein>
<feature type="binding site" evidence="9">
    <location>
        <position position="492"/>
    </location>
    <ligand>
        <name>NAD(+)</name>
        <dbReference type="ChEBI" id="CHEBI:57540"/>
    </ligand>
</feature>
<evidence type="ECO:0000256" key="4">
    <source>
        <dbReference type="ARBA" id="ARBA00022808"/>
    </source>
</evidence>
<dbReference type="PANTHER" id="PTHR12216">
    <property type="entry name" value="UROCANATE HYDRATASE"/>
    <property type="match status" value="1"/>
</dbReference>
<dbReference type="Proteomes" id="UP001596016">
    <property type="component" value="Unassembled WGS sequence"/>
</dbReference>
<evidence type="ECO:0000256" key="5">
    <source>
        <dbReference type="ARBA" id="ARBA00023027"/>
    </source>
</evidence>
<dbReference type="PIRSF" id="PIRSF001423">
    <property type="entry name" value="Urocanate_hydrat"/>
    <property type="match status" value="1"/>
</dbReference>
<dbReference type="EC" id="4.2.1.49" evidence="3 9"/>
<evidence type="ECO:0000313" key="14">
    <source>
        <dbReference type="Proteomes" id="UP001596016"/>
    </source>
</evidence>
<dbReference type="InterPro" id="IPR038364">
    <property type="entry name" value="Urocanase_central_sf"/>
</dbReference>
<evidence type="ECO:0000256" key="3">
    <source>
        <dbReference type="ARBA" id="ARBA00011992"/>
    </source>
</evidence>
<comment type="function">
    <text evidence="9">Catalyzes the conversion of urocanate to 4-imidazolone-5-propionate.</text>
</comment>
<dbReference type="Gene3D" id="3.40.50.10730">
    <property type="entry name" value="Urocanase like domains"/>
    <property type="match status" value="1"/>
</dbReference>
<dbReference type="HAMAP" id="MF_00577">
    <property type="entry name" value="HutU"/>
    <property type="match status" value="1"/>
</dbReference>
<dbReference type="SUPFAM" id="SSF111326">
    <property type="entry name" value="Urocanase"/>
    <property type="match status" value="1"/>
</dbReference>
<feature type="binding site" evidence="9">
    <location>
        <begin position="273"/>
        <end position="274"/>
    </location>
    <ligand>
        <name>NAD(+)</name>
        <dbReference type="ChEBI" id="CHEBI:57540"/>
    </ligand>
</feature>
<feature type="binding site" evidence="9">
    <location>
        <begin position="176"/>
        <end position="178"/>
    </location>
    <ligand>
        <name>NAD(+)</name>
        <dbReference type="ChEBI" id="CHEBI:57540"/>
    </ligand>
</feature>
<dbReference type="Gene3D" id="3.40.1770.10">
    <property type="entry name" value="Urocanase superfamily"/>
    <property type="match status" value="1"/>
</dbReference>
<keyword evidence="5 9" id="KW-0520">NAD</keyword>
<feature type="binding site" evidence="9">
    <location>
        <position position="201"/>
    </location>
    <ligand>
        <name>NAD(+)</name>
        <dbReference type="ChEBI" id="CHEBI:57540"/>
    </ligand>
</feature>
<feature type="binding site" evidence="9">
    <location>
        <position position="322"/>
    </location>
    <ligand>
        <name>NAD(+)</name>
        <dbReference type="ChEBI" id="CHEBI:57540"/>
    </ligand>
</feature>
<comment type="caution">
    <text evidence="13">The sequence shown here is derived from an EMBL/GenBank/DDBJ whole genome shotgun (WGS) entry which is preliminary data.</text>
</comment>
<dbReference type="Pfam" id="PF17392">
    <property type="entry name" value="Urocanase_C"/>
    <property type="match status" value="1"/>
</dbReference>
<dbReference type="GO" id="GO:0016153">
    <property type="term" value="F:urocanate hydratase activity"/>
    <property type="evidence" value="ECO:0007669"/>
    <property type="project" value="UniProtKB-EC"/>
</dbReference>
<feature type="domain" description="Urocanase N-terminal" evidence="11">
    <location>
        <begin position="11"/>
        <end position="137"/>
    </location>
</feature>
<evidence type="ECO:0000256" key="8">
    <source>
        <dbReference type="ARBA" id="ARBA00047623"/>
    </source>
</evidence>
<dbReference type="InterPro" id="IPR035400">
    <property type="entry name" value="Urocanase_N"/>
</dbReference>
<feature type="binding site" evidence="9">
    <location>
        <position position="196"/>
    </location>
    <ligand>
        <name>NAD(+)</name>
        <dbReference type="ChEBI" id="CHEBI:57540"/>
    </ligand>
</feature>
<evidence type="ECO:0000256" key="7">
    <source>
        <dbReference type="ARBA" id="ARBA00031640"/>
    </source>
</evidence>
<dbReference type="NCBIfam" id="TIGR01228">
    <property type="entry name" value="hutU"/>
    <property type="match status" value="1"/>
</dbReference>
<comment type="catalytic activity">
    <reaction evidence="8 9">
        <text>4-imidazolone-5-propanoate = trans-urocanate + H2O</text>
        <dbReference type="Rhea" id="RHEA:13101"/>
        <dbReference type="ChEBI" id="CHEBI:15377"/>
        <dbReference type="ChEBI" id="CHEBI:17771"/>
        <dbReference type="ChEBI" id="CHEBI:77893"/>
        <dbReference type="EC" id="4.2.1.49"/>
    </reaction>
</comment>
<evidence type="ECO:0000256" key="1">
    <source>
        <dbReference type="ARBA" id="ARBA00004794"/>
    </source>
</evidence>
<evidence type="ECO:0000313" key="13">
    <source>
        <dbReference type="EMBL" id="MFC5386610.1"/>
    </source>
</evidence>
<keyword evidence="9" id="KW-0963">Cytoplasm</keyword>
<keyword evidence="14" id="KW-1185">Reference proteome</keyword>
<dbReference type="InterPro" id="IPR023636">
    <property type="entry name" value="Urocanase_CS"/>
</dbReference>
<evidence type="ECO:0000256" key="6">
    <source>
        <dbReference type="ARBA" id="ARBA00023239"/>
    </source>
</evidence>
<dbReference type="InterPro" id="IPR023637">
    <property type="entry name" value="Urocanase-like"/>
</dbReference>
<keyword evidence="6 9" id="KW-0456">Lyase</keyword>
<feature type="binding site" evidence="9">
    <location>
        <begin position="242"/>
        <end position="243"/>
    </location>
    <ligand>
        <name>NAD(+)</name>
        <dbReference type="ChEBI" id="CHEBI:57540"/>
    </ligand>
</feature>
<name>A0ABW0GZC6_9HYPH</name>
<gene>
    <name evidence="9 13" type="primary">hutU</name>
    <name evidence="13" type="ORF">ACFPLB_11630</name>
</gene>
<comment type="similarity">
    <text evidence="2 9">Belongs to the urocanase family.</text>
</comment>
<comment type="subcellular location">
    <subcellularLocation>
        <location evidence="9">Cytoplasm</location>
    </subcellularLocation>
</comment>
<sequence>MSNPRHNEREVRAPRGNELNAKSWLTEAPLRMLMNNLDPDVAERPHELVVYGGIGRAARTWDDFDRIVATLKALNEDETLLVQSGKPVGVFRTHKDAPRVLIANSNLVPHWANWDHFNELDKKGLAMYGQMTAGSWIYIGAQGIVQGTYETFVEAGRQHYDGNLKGKWILTGGLGGMGGAQPLAAVMAGACCFAVECDETRADFRLRTRYVDEKTHSLDEALAKIEEWTKAGEARSIALIGNAAEVFPELVKRGIKPDIVTDQTSAHDPVHGYLPIGWSVADWRARQESDPKAVEKAARASMRVQVEAMVAFHDMGIPTVDYGNNIRQMALEEGFENAFAFPGFVPAYIRPLFCRGIGPFRWAALSGDPEDIYKTDAKVKELLPDNAHLHNWLDMARERIEFQGLPARICWVGLGDRHRLGLAFNEMVKNGELKSPIVIGRDHLDSGSVASPNRETEAMKDGSDAVSDWPLLNALLNTASGATWVSLHHGGGVGMGFSQHSGMVICCDGTDDAARRIERVLWNDPATGVMRHADAGYEIALDWAKKQGLRLPAILGN</sequence>
<comment type="pathway">
    <text evidence="1 9">Amino-acid degradation; L-histidine degradation into L-glutamate; N-formimidoyl-L-glutamate from L-histidine: step 2/3.</text>
</comment>
<dbReference type="InterPro" id="IPR035401">
    <property type="entry name" value="Urocanase_C"/>
</dbReference>
<feature type="domain" description="Urocanase C-terminal" evidence="12">
    <location>
        <begin position="351"/>
        <end position="545"/>
    </location>
</feature>
<dbReference type="InterPro" id="IPR055351">
    <property type="entry name" value="Urocanase"/>
</dbReference>
<dbReference type="PROSITE" id="PS01233">
    <property type="entry name" value="UROCANASE"/>
    <property type="match status" value="1"/>
</dbReference>
<accession>A0ABW0GZC6</accession>
<reference evidence="14" key="1">
    <citation type="journal article" date="2019" name="Int. J. Syst. Evol. Microbiol.">
        <title>The Global Catalogue of Microorganisms (GCM) 10K type strain sequencing project: providing services to taxonomists for standard genome sequencing and annotation.</title>
        <authorList>
            <consortium name="The Broad Institute Genomics Platform"/>
            <consortium name="The Broad Institute Genome Sequencing Center for Infectious Disease"/>
            <person name="Wu L."/>
            <person name="Ma J."/>
        </authorList>
    </citation>
    <scope>NUCLEOTIDE SEQUENCE [LARGE SCALE GENOMIC DNA]</scope>
    <source>
        <strain evidence="14">CGMCC 4.1415</strain>
    </source>
</reference>
<feature type="domain" description="Urocanase Rossmann-like" evidence="10">
    <location>
        <begin position="140"/>
        <end position="348"/>
    </location>
</feature>